<sequence length="315" mass="34798">MFRNSRRPTAPDEIYASSLQTLNQGHALWFPEPHGSGQPQIGDVGFILEGAFVRLFNLDTSAPDKKVTYWEPRPPFKITEPLPEGVLKTDARPRVLLPGDYCSHGVQRKDIHAAVDVTASVDISVGLSASYTCKEERGAVLALKSDAHAETIYKNQIFKKYIFRNIRAWHAYAKDVLGLDIKQEDLVVVSGWVKTTADWAETAFSNTSTRSSGSLEGHVGGVARVEVGGSYTSSVMGPKMHRHAEHYSSKTFGSHSAEFRRDQCIFLKYYKVLRRLLLPPKLVAGAGYHRLPDLGDGRGASKGEGVALEELEDLD</sequence>
<protein>
    <submittedName>
        <fullName evidence="1">Uncharacterized protein</fullName>
    </submittedName>
</protein>
<gene>
    <name evidence="1" type="ORF">PHACADRAFT_248999</name>
</gene>
<name>K5X7R8_PHACS</name>
<accession>K5X7R8</accession>
<dbReference type="AlphaFoldDB" id="K5X7R8"/>
<proteinExistence type="predicted"/>
<dbReference type="RefSeq" id="XP_007391477.1">
    <property type="nucleotide sequence ID" value="XM_007391415.1"/>
</dbReference>
<dbReference type="InParanoid" id="K5X7R8"/>
<evidence type="ECO:0000313" key="1">
    <source>
        <dbReference type="EMBL" id="EKM58887.1"/>
    </source>
</evidence>
<dbReference type="GeneID" id="18914526"/>
<dbReference type="Proteomes" id="UP000008370">
    <property type="component" value="Unassembled WGS sequence"/>
</dbReference>
<organism evidence="1 2">
    <name type="scientific">Phanerochaete carnosa (strain HHB-10118-sp)</name>
    <name type="common">White-rot fungus</name>
    <name type="synonym">Peniophora carnosa</name>
    <dbReference type="NCBI Taxonomy" id="650164"/>
    <lineage>
        <taxon>Eukaryota</taxon>
        <taxon>Fungi</taxon>
        <taxon>Dikarya</taxon>
        <taxon>Basidiomycota</taxon>
        <taxon>Agaricomycotina</taxon>
        <taxon>Agaricomycetes</taxon>
        <taxon>Polyporales</taxon>
        <taxon>Phanerochaetaceae</taxon>
        <taxon>Phanerochaete</taxon>
    </lineage>
</organism>
<feature type="non-terminal residue" evidence="1">
    <location>
        <position position="315"/>
    </location>
</feature>
<reference evidence="1 2" key="1">
    <citation type="journal article" date="2012" name="BMC Genomics">
        <title>Comparative genomics of the white-rot fungi, Phanerochaete carnosa and P. chrysosporium, to elucidate the genetic basis of the distinct wood types they colonize.</title>
        <authorList>
            <person name="Suzuki H."/>
            <person name="MacDonald J."/>
            <person name="Syed K."/>
            <person name="Salamov A."/>
            <person name="Hori C."/>
            <person name="Aerts A."/>
            <person name="Henrissat B."/>
            <person name="Wiebenga A."/>
            <person name="vanKuyk P.A."/>
            <person name="Barry K."/>
            <person name="Lindquist E."/>
            <person name="LaButti K."/>
            <person name="Lapidus A."/>
            <person name="Lucas S."/>
            <person name="Coutinho P."/>
            <person name="Gong Y."/>
            <person name="Samejima M."/>
            <person name="Mahadevan R."/>
            <person name="Abou-Zaid M."/>
            <person name="de Vries R.P."/>
            <person name="Igarashi K."/>
            <person name="Yadav J.S."/>
            <person name="Grigoriev I.V."/>
            <person name="Master E.R."/>
        </authorList>
    </citation>
    <scope>NUCLEOTIDE SEQUENCE [LARGE SCALE GENOMIC DNA]</scope>
    <source>
        <strain evidence="1 2">HHB-10118-sp</strain>
    </source>
</reference>
<keyword evidence="2" id="KW-1185">Reference proteome</keyword>
<evidence type="ECO:0000313" key="2">
    <source>
        <dbReference type="Proteomes" id="UP000008370"/>
    </source>
</evidence>
<dbReference type="OrthoDB" id="3222453at2759"/>
<dbReference type="KEGG" id="pco:PHACADRAFT_248999"/>
<dbReference type="HOGENOM" id="CLU_021108_0_1_1"/>
<dbReference type="EMBL" id="JH930469">
    <property type="protein sequence ID" value="EKM58887.1"/>
    <property type="molecule type" value="Genomic_DNA"/>
</dbReference>